<sequence>MKKIASRNIYLIYSDPRYRVYGAYGPLTMSRNTSSAHDKRVDLIQKAQNVEAAESYVLAPWAPCPHIVPKIPLFLPRGLLLDSTTRLRDPKHIPYSVSLRSKKLELPQLTCSSVQL</sequence>
<protein>
    <submittedName>
        <fullName evidence="1">Uncharacterized protein</fullName>
    </submittedName>
</protein>
<gene>
    <name evidence="1" type="ORF">AYBTSS11_LOCUS22902</name>
</gene>
<dbReference type="EMBL" id="OY731405">
    <property type="protein sequence ID" value="CAJ1970908.1"/>
    <property type="molecule type" value="Genomic_DNA"/>
</dbReference>
<organism evidence="1 2">
    <name type="scientific">Sphenostylis stenocarpa</name>
    <dbReference type="NCBI Taxonomy" id="92480"/>
    <lineage>
        <taxon>Eukaryota</taxon>
        <taxon>Viridiplantae</taxon>
        <taxon>Streptophyta</taxon>
        <taxon>Embryophyta</taxon>
        <taxon>Tracheophyta</taxon>
        <taxon>Spermatophyta</taxon>
        <taxon>Magnoliopsida</taxon>
        <taxon>eudicotyledons</taxon>
        <taxon>Gunneridae</taxon>
        <taxon>Pentapetalae</taxon>
        <taxon>rosids</taxon>
        <taxon>fabids</taxon>
        <taxon>Fabales</taxon>
        <taxon>Fabaceae</taxon>
        <taxon>Papilionoideae</taxon>
        <taxon>50 kb inversion clade</taxon>
        <taxon>NPAAA clade</taxon>
        <taxon>indigoferoid/millettioid clade</taxon>
        <taxon>Phaseoleae</taxon>
        <taxon>Sphenostylis</taxon>
    </lineage>
</organism>
<name>A0AA86SY98_9FABA</name>
<proteinExistence type="predicted"/>
<dbReference type="AlphaFoldDB" id="A0AA86SY98"/>
<dbReference type="Proteomes" id="UP001189624">
    <property type="component" value="Chromosome 8"/>
</dbReference>
<reference evidence="1" key="1">
    <citation type="submission" date="2023-10" db="EMBL/GenBank/DDBJ databases">
        <authorList>
            <person name="Domelevo Entfellner J.-B."/>
        </authorList>
    </citation>
    <scope>NUCLEOTIDE SEQUENCE</scope>
</reference>
<evidence type="ECO:0000313" key="2">
    <source>
        <dbReference type="Proteomes" id="UP001189624"/>
    </source>
</evidence>
<dbReference type="Gramene" id="rna-AYBTSS11_LOCUS22902">
    <property type="protein sequence ID" value="CAJ1970908.1"/>
    <property type="gene ID" value="gene-AYBTSS11_LOCUS22902"/>
</dbReference>
<keyword evidence="2" id="KW-1185">Reference proteome</keyword>
<accession>A0AA86SY98</accession>
<evidence type="ECO:0000313" key="1">
    <source>
        <dbReference type="EMBL" id="CAJ1970908.1"/>
    </source>
</evidence>